<protein>
    <submittedName>
        <fullName evidence="2">Phosphotransferase enzyme family protein</fullName>
    </submittedName>
</protein>
<proteinExistence type="predicted"/>
<dbReference type="GO" id="GO:0016740">
    <property type="term" value="F:transferase activity"/>
    <property type="evidence" value="ECO:0007669"/>
    <property type="project" value="UniProtKB-KW"/>
</dbReference>
<dbReference type="InterPro" id="IPR002575">
    <property type="entry name" value="Aminoglycoside_PTrfase"/>
</dbReference>
<evidence type="ECO:0000313" key="3">
    <source>
        <dbReference type="Proteomes" id="UP000182725"/>
    </source>
</evidence>
<reference evidence="2 3" key="1">
    <citation type="submission" date="2016-10" db="EMBL/GenBank/DDBJ databases">
        <authorList>
            <person name="de Groot N.N."/>
        </authorList>
    </citation>
    <scope>NUCLEOTIDE SEQUENCE [LARGE SCALE GENOMIC DNA]</scope>
    <source>
        <strain evidence="2 3">DSM 22274</strain>
    </source>
</reference>
<sequence length="243" mass="26957">MDGPMPGGNMNAVERDAETVLRNAGPWTPTVHRYLQYLDRAGIDWIPQPLGIEGHRERLTFVAGEVPLYPLPEWVWNEVVLVDGARQLRRLHDASAGFSLDAALWQSPSKIPAEVICHNDYAPHNLAFEGGRMVGAIDFDMCSPGPRLWDIAYFATRAVPLTRDTPAGAPDMDQARARVQIILDAYGSQHGWFDVLRVAVIRLFDLAELSREKAAELGKPGLNDDAEMYVRDAAYLTEVLGHG</sequence>
<evidence type="ECO:0000259" key="1">
    <source>
        <dbReference type="Pfam" id="PF01636"/>
    </source>
</evidence>
<dbReference type="Proteomes" id="UP000182725">
    <property type="component" value="Unassembled WGS sequence"/>
</dbReference>
<dbReference type="RefSeq" id="WP_074713159.1">
    <property type="nucleotide sequence ID" value="NZ_FNTV01000001.1"/>
</dbReference>
<evidence type="ECO:0000313" key="2">
    <source>
        <dbReference type="EMBL" id="SEE44629.1"/>
    </source>
</evidence>
<dbReference type="AlphaFoldDB" id="A0A1H5IWK1"/>
<organism evidence="2 3">
    <name type="scientific">Arthrobacter alpinus</name>
    <dbReference type="NCBI Taxonomy" id="656366"/>
    <lineage>
        <taxon>Bacteria</taxon>
        <taxon>Bacillati</taxon>
        <taxon>Actinomycetota</taxon>
        <taxon>Actinomycetes</taxon>
        <taxon>Micrococcales</taxon>
        <taxon>Micrococcaceae</taxon>
        <taxon>Arthrobacter</taxon>
    </lineage>
</organism>
<accession>A0A1H5IWK1</accession>
<name>A0A1H5IWK1_9MICC</name>
<dbReference type="Pfam" id="PF01636">
    <property type="entry name" value="APH"/>
    <property type="match status" value="1"/>
</dbReference>
<gene>
    <name evidence="2" type="ORF">SAMN04489740_1432</name>
</gene>
<dbReference type="EMBL" id="FNTV01000001">
    <property type="protein sequence ID" value="SEE44629.1"/>
    <property type="molecule type" value="Genomic_DNA"/>
</dbReference>
<feature type="domain" description="Aminoglycoside phosphotransferase" evidence="1">
    <location>
        <begin position="94"/>
        <end position="159"/>
    </location>
</feature>
<dbReference type="InterPro" id="IPR011009">
    <property type="entry name" value="Kinase-like_dom_sf"/>
</dbReference>
<dbReference type="SUPFAM" id="SSF56112">
    <property type="entry name" value="Protein kinase-like (PK-like)"/>
    <property type="match status" value="1"/>
</dbReference>
<dbReference type="Gene3D" id="3.90.1200.10">
    <property type="match status" value="1"/>
</dbReference>
<keyword evidence="2" id="KW-0808">Transferase</keyword>